<evidence type="ECO:0000256" key="5">
    <source>
        <dbReference type="ARBA" id="ARBA00023167"/>
    </source>
</evidence>
<dbReference type="InterPro" id="IPR035994">
    <property type="entry name" value="Nucleoside_phosphorylase_sf"/>
</dbReference>
<dbReference type="EC" id="3.2.2.9" evidence="2"/>
<dbReference type="GO" id="GO:0005829">
    <property type="term" value="C:cytosol"/>
    <property type="evidence" value="ECO:0007669"/>
    <property type="project" value="TreeGrafter"/>
</dbReference>
<dbReference type="GO" id="GO:0019509">
    <property type="term" value="P:L-methionine salvage from methylthioadenosine"/>
    <property type="evidence" value="ECO:0007669"/>
    <property type="project" value="InterPro"/>
</dbReference>
<keyword evidence="5" id="KW-0486">Methionine biosynthesis</keyword>
<name>A0AAJ5TX65_9GAMM</name>
<dbReference type="Gene3D" id="3.40.50.1580">
    <property type="entry name" value="Nucleoside phosphorylase domain"/>
    <property type="match status" value="1"/>
</dbReference>
<evidence type="ECO:0000256" key="1">
    <source>
        <dbReference type="ARBA" id="ARBA00004945"/>
    </source>
</evidence>
<evidence type="ECO:0000313" key="7">
    <source>
        <dbReference type="EMBL" id="WAI11969.1"/>
    </source>
</evidence>
<dbReference type="Pfam" id="PF01048">
    <property type="entry name" value="PNP_UDP_1"/>
    <property type="match status" value="1"/>
</dbReference>
<evidence type="ECO:0000256" key="2">
    <source>
        <dbReference type="ARBA" id="ARBA00011974"/>
    </source>
</evidence>
<proteinExistence type="predicted"/>
<dbReference type="InterPro" id="IPR010049">
    <property type="entry name" value="MTA_SAH_Nsdase"/>
</dbReference>
<dbReference type="NCBIfam" id="TIGR01704">
    <property type="entry name" value="MTA_SAH-Nsdase"/>
    <property type="match status" value="1"/>
</dbReference>
<dbReference type="GO" id="GO:0009164">
    <property type="term" value="P:nucleoside catabolic process"/>
    <property type="evidence" value="ECO:0007669"/>
    <property type="project" value="InterPro"/>
</dbReference>
<dbReference type="GO" id="GO:0008782">
    <property type="term" value="F:adenosylhomocysteine nucleosidase activity"/>
    <property type="evidence" value="ECO:0007669"/>
    <property type="project" value="UniProtKB-EC"/>
</dbReference>
<accession>A0AAJ5TX65</accession>
<evidence type="ECO:0000256" key="3">
    <source>
        <dbReference type="ARBA" id="ARBA00022605"/>
    </source>
</evidence>
<dbReference type="Proteomes" id="UP001163094">
    <property type="component" value="Chromosome"/>
</dbReference>
<dbReference type="NCBIfam" id="NF004079">
    <property type="entry name" value="PRK05584.1"/>
    <property type="match status" value="1"/>
</dbReference>
<dbReference type="CDD" id="cd09008">
    <property type="entry name" value="MTAN"/>
    <property type="match status" value="1"/>
</dbReference>
<keyword evidence="3" id="KW-0028">Amino-acid biosynthesis</keyword>
<dbReference type="InterPro" id="IPR000845">
    <property type="entry name" value="Nucleoside_phosphorylase_d"/>
</dbReference>
<comment type="pathway">
    <text evidence="1">Amino-acid biosynthesis; L-methionine biosynthesis via salvage pathway; S-methyl-5-thio-alpha-D-ribose 1-phosphate from S-methyl-5'-thioadenosine (hydrolase route): step 1/2.</text>
</comment>
<protein>
    <recommendedName>
        <fullName evidence="2">adenosylhomocysteine nucleosidase</fullName>
        <ecNumber evidence="2">3.2.2.9</ecNumber>
    </recommendedName>
</protein>
<keyword evidence="7" id="KW-0326">Glycosidase</keyword>
<feature type="domain" description="Nucleoside phosphorylase" evidence="6">
    <location>
        <begin position="2"/>
        <end position="226"/>
    </location>
</feature>
<dbReference type="GO" id="GO:0019284">
    <property type="term" value="P:L-methionine salvage from S-adenosylmethionine"/>
    <property type="evidence" value="ECO:0007669"/>
    <property type="project" value="TreeGrafter"/>
</dbReference>
<evidence type="ECO:0000256" key="4">
    <source>
        <dbReference type="ARBA" id="ARBA00022801"/>
    </source>
</evidence>
<reference evidence="7" key="1">
    <citation type="submission" date="2022-11" db="EMBL/GenBank/DDBJ databases">
        <title>The whole genome sequencing of pests is an important tool to study the evolution of the plant-insect interaction and insecticide resistance.</title>
        <authorList>
            <person name="Kananovich Y."/>
        </authorList>
    </citation>
    <scope>NUCLEOTIDE SEQUENCE</scope>
    <source>
        <strain evidence="7">BSU_Mac_2017</strain>
    </source>
</reference>
<sequence length="232" mass="25938">MKIGIIGAISQETKVLKKIIHPYVEKIIANYKIYIGKFKKNDIFLIKSGIGKVSAGIATMVLINLCQIDIIINSGSAGSLNSQLTIGDIIIPEKTCYYDVDLTNFGYFQGQIPKYPKKFIINKKIYNFCKKNSYKYELKFTKGLIISGDSFIRDNSCIKILKKIFPSAIAVEMESAAIAQVCYKFNTPLIVIKSISDASDNNATFNFKKNISIASCQLSEFVKIILENLINT</sequence>
<evidence type="ECO:0000259" key="6">
    <source>
        <dbReference type="Pfam" id="PF01048"/>
    </source>
</evidence>
<keyword evidence="4 7" id="KW-0378">Hydrolase</keyword>
<dbReference type="AlphaFoldDB" id="A0AAJ5TX65"/>
<dbReference type="PANTHER" id="PTHR46832">
    <property type="entry name" value="5'-METHYLTHIOADENOSINE/S-ADENOSYLHOMOCYSTEINE NUCLEOSIDASE"/>
    <property type="match status" value="1"/>
</dbReference>
<dbReference type="EMBL" id="CP113409">
    <property type="protein sequence ID" value="WAI11969.1"/>
    <property type="molecule type" value="Genomic_DNA"/>
</dbReference>
<dbReference type="GO" id="GO:0008930">
    <property type="term" value="F:methylthioadenosine nucleosidase activity"/>
    <property type="evidence" value="ECO:0007669"/>
    <property type="project" value="InterPro"/>
</dbReference>
<dbReference type="PANTHER" id="PTHR46832:SF1">
    <property type="entry name" value="5'-METHYLTHIOADENOSINE_S-ADENOSYLHOMOCYSTEINE NUCLEOSIDASE"/>
    <property type="match status" value="1"/>
</dbReference>
<dbReference type="SUPFAM" id="SSF53167">
    <property type="entry name" value="Purine and uridine phosphorylases"/>
    <property type="match status" value="1"/>
</dbReference>
<gene>
    <name evidence="7" type="ORF">OW721_01070</name>
</gene>
<evidence type="ECO:0000313" key="8">
    <source>
        <dbReference type="Proteomes" id="UP001163094"/>
    </source>
</evidence>
<organism evidence="7 8">
    <name type="scientific">Buchnera aphidicola</name>
    <name type="common">Macrosiphum albifrons</name>
    <dbReference type="NCBI Taxonomy" id="2994844"/>
    <lineage>
        <taxon>Bacteria</taxon>
        <taxon>Pseudomonadati</taxon>
        <taxon>Pseudomonadota</taxon>
        <taxon>Gammaproteobacteria</taxon>
        <taxon>Enterobacterales</taxon>
        <taxon>Erwiniaceae</taxon>
        <taxon>Buchnera</taxon>
    </lineage>
</organism>